<dbReference type="AlphaFoldDB" id="A0A8H4YK03"/>
<evidence type="ECO:0000313" key="7">
    <source>
        <dbReference type="EMBL" id="KAF5229285.1"/>
    </source>
</evidence>
<protein>
    <recommendedName>
        <fullName evidence="6">Prolyl 4-hydroxylase alpha subunit domain-containing protein</fullName>
    </recommendedName>
</protein>
<sequence>MKTGECRATSLSAALLCTGFIALVLAYWSNPLLPSHMSSWFFGSQVREVPYQVQVFSTDPMILYIRDFLSPDEVSHIRKSVYVIDCSSIPLPYTLVLIYHSQDKFEVSRVWTDEVGYIDTSVRDSQSADVPSDHISRRVKRRARTFMGWRNNKTHIQPLRAQKYNFNGFYHFHYDWIEHDPRYPGNRMTTIMVYLEADCEGGGTNFPKVTPPRDPRWCDVIACEGDVEYSDYPGTIFKPIVGSAIYWENFHPNGTGHRDTRHAGLPVRSGRKMGMNIWSWDLSWTPPTNEE</sequence>
<proteinExistence type="predicted"/>
<feature type="domain" description="Prolyl 4-hydroxylase alpha subunit" evidence="6">
    <location>
        <begin position="60"/>
        <end position="280"/>
    </location>
</feature>
<dbReference type="PANTHER" id="PTHR10869">
    <property type="entry name" value="PROLYL 4-HYDROXYLASE ALPHA SUBUNIT"/>
    <property type="match status" value="1"/>
</dbReference>
<dbReference type="Gene3D" id="2.60.120.620">
    <property type="entry name" value="q2cbj1_9rhob like domain"/>
    <property type="match status" value="1"/>
</dbReference>
<name>A0A8H4YK03_9HYPO</name>
<dbReference type="GO" id="GO:0005783">
    <property type="term" value="C:endoplasmic reticulum"/>
    <property type="evidence" value="ECO:0007669"/>
    <property type="project" value="TreeGrafter"/>
</dbReference>
<evidence type="ECO:0000256" key="1">
    <source>
        <dbReference type="ARBA" id="ARBA00001961"/>
    </source>
</evidence>
<dbReference type="InterPro" id="IPR044862">
    <property type="entry name" value="Pro_4_hyd_alph_FE2OG_OXY"/>
</dbReference>
<evidence type="ECO:0000256" key="2">
    <source>
        <dbReference type="ARBA" id="ARBA00022723"/>
    </source>
</evidence>
<organism evidence="7 8">
    <name type="scientific">Fusarium anthophilum</name>
    <dbReference type="NCBI Taxonomy" id="48485"/>
    <lineage>
        <taxon>Eukaryota</taxon>
        <taxon>Fungi</taxon>
        <taxon>Dikarya</taxon>
        <taxon>Ascomycota</taxon>
        <taxon>Pezizomycotina</taxon>
        <taxon>Sordariomycetes</taxon>
        <taxon>Hypocreomycetidae</taxon>
        <taxon>Hypocreales</taxon>
        <taxon>Nectriaceae</taxon>
        <taxon>Fusarium</taxon>
        <taxon>Fusarium fujikuroi species complex</taxon>
    </lineage>
</organism>
<evidence type="ECO:0000256" key="4">
    <source>
        <dbReference type="ARBA" id="ARBA00023002"/>
    </source>
</evidence>
<accession>A0A8H4YK03</accession>
<dbReference type="Pfam" id="PF13640">
    <property type="entry name" value="2OG-FeII_Oxy_3"/>
    <property type="match status" value="1"/>
</dbReference>
<evidence type="ECO:0000256" key="3">
    <source>
        <dbReference type="ARBA" id="ARBA00022964"/>
    </source>
</evidence>
<comment type="cofactor">
    <cofactor evidence="1">
        <name>L-ascorbate</name>
        <dbReference type="ChEBI" id="CHEBI:38290"/>
    </cofactor>
</comment>
<dbReference type="GO" id="GO:0005506">
    <property type="term" value="F:iron ion binding"/>
    <property type="evidence" value="ECO:0007669"/>
    <property type="project" value="InterPro"/>
</dbReference>
<keyword evidence="5" id="KW-0408">Iron</keyword>
<evidence type="ECO:0000313" key="8">
    <source>
        <dbReference type="Proteomes" id="UP000573603"/>
    </source>
</evidence>
<gene>
    <name evidence="7" type="ORF">FANTH_14275</name>
</gene>
<dbReference type="SMART" id="SM00702">
    <property type="entry name" value="P4Hc"/>
    <property type="match status" value="1"/>
</dbReference>
<keyword evidence="8" id="KW-1185">Reference proteome</keyword>
<reference evidence="7 8" key="1">
    <citation type="journal article" date="2020" name="BMC Genomics">
        <title>Correction to: Identification and distribution of gene clusters required for synthesis of sphingolipid metabolism inhibitors in diverse species of the filamentous fungus Fusarium.</title>
        <authorList>
            <person name="Kim H.S."/>
            <person name="Lohmar J.M."/>
            <person name="Busman M."/>
            <person name="Brown D.W."/>
            <person name="Naumann T.A."/>
            <person name="Divon H.H."/>
            <person name="Lysoe E."/>
            <person name="Uhlig S."/>
            <person name="Proctor R.H."/>
        </authorList>
    </citation>
    <scope>NUCLEOTIDE SEQUENCE [LARGE SCALE GENOMIC DNA]</scope>
    <source>
        <strain evidence="7 8">NRRL 25214</strain>
    </source>
</reference>
<dbReference type="InterPro" id="IPR006620">
    <property type="entry name" value="Pro_4_hyd_alph"/>
</dbReference>
<comment type="caution">
    <text evidence="7">The sequence shown here is derived from an EMBL/GenBank/DDBJ whole genome shotgun (WGS) entry which is preliminary data.</text>
</comment>
<evidence type="ECO:0000256" key="5">
    <source>
        <dbReference type="ARBA" id="ARBA00023004"/>
    </source>
</evidence>
<dbReference type="PANTHER" id="PTHR10869:SF246">
    <property type="entry name" value="TRANSMEMBRANE PROLYL 4-HYDROXYLASE"/>
    <property type="match status" value="1"/>
</dbReference>
<evidence type="ECO:0000259" key="6">
    <source>
        <dbReference type="SMART" id="SM00702"/>
    </source>
</evidence>
<dbReference type="EMBL" id="JABEVY010000594">
    <property type="protein sequence ID" value="KAF5229285.1"/>
    <property type="molecule type" value="Genomic_DNA"/>
</dbReference>
<keyword evidence="3" id="KW-0223">Dioxygenase</keyword>
<dbReference type="Proteomes" id="UP000573603">
    <property type="component" value="Unassembled WGS sequence"/>
</dbReference>
<keyword evidence="2" id="KW-0479">Metal-binding</keyword>
<dbReference type="GO" id="GO:0004656">
    <property type="term" value="F:procollagen-proline 4-dioxygenase activity"/>
    <property type="evidence" value="ECO:0007669"/>
    <property type="project" value="TreeGrafter"/>
</dbReference>
<dbReference type="InterPro" id="IPR045054">
    <property type="entry name" value="P4HA-like"/>
</dbReference>
<dbReference type="GO" id="GO:0031418">
    <property type="term" value="F:L-ascorbic acid binding"/>
    <property type="evidence" value="ECO:0007669"/>
    <property type="project" value="InterPro"/>
</dbReference>
<keyword evidence="4" id="KW-0560">Oxidoreductase</keyword>